<dbReference type="Proteomes" id="UP001187471">
    <property type="component" value="Unassembled WGS sequence"/>
</dbReference>
<dbReference type="GO" id="GO:0003924">
    <property type="term" value="F:GTPase activity"/>
    <property type="evidence" value="ECO:0007669"/>
    <property type="project" value="InterPro"/>
</dbReference>
<organism evidence="1 2">
    <name type="scientific">Escallonia rubra</name>
    <dbReference type="NCBI Taxonomy" id="112253"/>
    <lineage>
        <taxon>Eukaryota</taxon>
        <taxon>Viridiplantae</taxon>
        <taxon>Streptophyta</taxon>
        <taxon>Embryophyta</taxon>
        <taxon>Tracheophyta</taxon>
        <taxon>Spermatophyta</taxon>
        <taxon>Magnoliopsida</taxon>
        <taxon>eudicotyledons</taxon>
        <taxon>Gunneridae</taxon>
        <taxon>Pentapetalae</taxon>
        <taxon>asterids</taxon>
        <taxon>campanulids</taxon>
        <taxon>Escalloniales</taxon>
        <taxon>Escalloniaceae</taxon>
        <taxon>Escallonia</taxon>
    </lineage>
</organism>
<dbReference type="PROSITE" id="PS51419">
    <property type="entry name" value="RAB"/>
    <property type="match status" value="1"/>
</dbReference>
<reference evidence="1" key="1">
    <citation type="submission" date="2022-12" db="EMBL/GenBank/DDBJ databases">
        <title>Draft genome assemblies for two species of Escallonia (Escalloniales).</title>
        <authorList>
            <person name="Chanderbali A."/>
            <person name="Dervinis C."/>
            <person name="Anghel I."/>
            <person name="Soltis D."/>
            <person name="Soltis P."/>
            <person name="Zapata F."/>
        </authorList>
    </citation>
    <scope>NUCLEOTIDE SEQUENCE</scope>
    <source>
        <strain evidence="1">UCBG92.1500</strain>
        <tissue evidence="1">Leaf</tissue>
    </source>
</reference>
<dbReference type="PANTHER" id="PTHR47979">
    <property type="entry name" value="DRAB11-RELATED"/>
    <property type="match status" value="1"/>
</dbReference>
<protein>
    <submittedName>
        <fullName evidence="1">Uncharacterized protein</fullName>
    </submittedName>
</protein>
<sequence length="152" mass="16687">MIKLEKILIDENLSNVMTKCDLGCLRAVPTEDTQEFAERENLCFMETSALEATNIESAFLTVLTEIYRIMSKKSLIAEGPDYGKSTSLKGTKIIVPGQDSYPGGSKGGYCIFATLLPLHLHQQPLCLELKVTGSHQGKKSSYQDAAIELGKE</sequence>
<accession>A0AA88RZG8</accession>
<dbReference type="InterPro" id="IPR001806">
    <property type="entry name" value="Small_GTPase"/>
</dbReference>
<name>A0AA88RZG8_9ASTE</name>
<gene>
    <name evidence="1" type="ORF">RJ640_014211</name>
</gene>
<evidence type="ECO:0000313" key="1">
    <source>
        <dbReference type="EMBL" id="KAK2989021.1"/>
    </source>
</evidence>
<dbReference type="EMBL" id="JAVXUO010000789">
    <property type="protein sequence ID" value="KAK2989021.1"/>
    <property type="molecule type" value="Genomic_DNA"/>
</dbReference>
<dbReference type="Gene3D" id="3.40.50.300">
    <property type="entry name" value="P-loop containing nucleotide triphosphate hydrolases"/>
    <property type="match status" value="1"/>
</dbReference>
<dbReference type="SMART" id="SM00175">
    <property type="entry name" value="RAB"/>
    <property type="match status" value="1"/>
</dbReference>
<evidence type="ECO:0000313" key="2">
    <source>
        <dbReference type="Proteomes" id="UP001187471"/>
    </source>
</evidence>
<comment type="caution">
    <text evidence="1">The sequence shown here is derived from an EMBL/GenBank/DDBJ whole genome shotgun (WGS) entry which is preliminary data.</text>
</comment>
<keyword evidence="2" id="KW-1185">Reference proteome</keyword>
<dbReference type="AlphaFoldDB" id="A0AA88RZG8"/>
<dbReference type="InterPro" id="IPR050209">
    <property type="entry name" value="Rab_GTPases_membrane_traffic"/>
</dbReference>
<dbReference type="GO" id="GO:0005525">
    <property type="term" value="F:GTP binding"/>
    <property type="evidence" value="ECO:0007669"/>
    <property type="project" value="InterPro"/>
</dbReference>
<dbReference type="Pfam" id="PF00071">
    <property type="entry name" value="Ras"/>
    <property type="match status" value="1"/>
</dbReference>
<proteinExistence type="predicted"/>
<dbReference type="SUPFAM" id="SSF52540">
    <property type="entry name" value="P-loop containing nucleoside triphosphate hydrolases"/>
    <property type="match status" value="1"/>
</dbReference>
<dbReference type="InterPro" id="IPR027417">
    <property type="entry name" value="P-loop_NTPase"/>
</dbReference>